<comment type="caution">
    <text evidence="2">The sequence shown here is derived from an EMBL/GenBank/DDBJ whole genome shotgun (WGS) entry which is preliminary data.</text>
</comment>
<reference evidence="2 3" key="1">
    <citation type="journal article" date="2019" name="Int. J. Syst. Evol. Microbiol.">
        <title>The Global Catalogue of Microorganisms (GCM) 10K type strain sequencing project: providing services to taxonomists for standard genome sequencing and annotation.</title>
        <authorList>
            <consortium name="The Broad Institute Genomics Platform"/>
            <consortium name="The Broad Institute Genome Sequencing Center for Infectious Disease"/>
            <person name="Wu L."/>
            <person name="Ma J."/>
        </authorList>
    </citation>
    <scope>NUCLEOTIDE SEQUENCE [LARGE SCALE GENOMIC DNA]</scope>
    <source>
        <strain evidence="2 3">CGMCC 1.15824</strain>
    </source>
</reference>
<evidence type="ECO:0000256" key="1">
    <source>
        <dbReference type="SAM" id="Phobius"/>
    </source>
</evidence>
<protein>
    <submittedName>
        <fullName evidence="2">Uncharacterized protein</fullName>
    </submittedName>
</protein>
<name>A0ABD5QG84_9EURY</name>
<dbReference type="AlphaFoldDB" id="A0ABD5QG84"/>
<dbReference type="Proteomes" id="UP001595925">
    <property type="component" value="Unassembled WGS sequence"/>
</dbReference>
<dbReference type="RefSeq" id="WP_224926081.1">
    <property type="nucleotide sequence ID" value="NZ_JAIVEF010000001.1"/>
</dbReference>
<keyword evidence="1" id="KW-1133">Transmembrane helix</keyword>
<organism evidence="2 3">
    <name type="scientific">Saliphagus infecundisoli</name>
    <dbReference type="NCBI Taxonomy" id="1849069"/>
    <lineage>
        <taxon>Archaea</taxon>
        <taxon>Methanobacteriati</taxon>
        <taxon>Methanobacteriota</taxon>
        <taxon>Stenosarchaea group</taxon>
        <taxon>Halobacteria</taxon>
        <taxon>Halobacteriales</taxon>
        <taxon>Natrialbaceae</taxon>
        <taxon>Saliphagus</taxon>
    </lineage>
</organism>
<proteinExistence type="predicted"/>
<keyword evidence="1" id="KW-0472">Membrane</keyword>
<evidence type="ECO:0000313" key="2">
    <source>
        <dbReference type="EMBL" id="MFC4988631.1"/>
    </source>
</evidence>
<feature type="transmembrane region" description="Helical" evidence="1">
    <location>
        <begin position="73"/>
        <end position="90"/>
    </location>
</feature>
<dbReference type="EMBL" id="JBHSJG010000036">
    <property type="protein sequence ID" value="MFC4988631.1"/>
    <property type="molecule type" value="Genomic_DNA"/>
</dbReference>
<keyword evidence="3" id="KW-1185">Reference proteome</keyword>
<accession>A0ABD5QG84</accession>
<evidence type="ECO:0000313" key="3">
    <source>
        <dbReference type="Proteomes" id="UP001595925"/>
    </source>
</evidence>
<sequence length="95" mass="9993">MRSRMAALGAVFLLIGGVLTAVIALTFPELPSTYCTDVGYRGDPPGGFEYYSYAGLSMVYSPDGGVNRCDTPVVTYAIASVAVGCGVLGFERRGR</sequence>
<keyword evidence="1" id="KW-0812">Transmembrane</keyword>
<gene>
    <name evidence="2" type="ORF">ACFPFO_12830</name>
</gene>